<dbReference type="InterPro" id="IPR050860">
    <property type="entry name" value="FeoB_GTPase"/>
</dbReference>
<reference evidence="18 19" key="1">
    <citation type="submission" date="2016-10" db="EMBL/GenBank/DDBJ databases">
        <authorList>
            <person name="de Groot N.N."/>
        </authorList>
    </citation>
    <scope>NUCLEOTIDE SEQUENCE [LARGE SCALE GENOMIC DNA]</scope>
    <source>
        <strain evidence="18 19">DSM 43357</strain>
    </source>
</reference>
<feature type="binding site" evidence="15">
    <location>
        <position position="49"/>
    </location>
    <ligand>
        <name>Mg(2+)</name>
        <dbReference type="ChEBI" id="CHEBI:18420"/>
        <label>2</label>
    </ligand>
</feature>
<dbReference type="InterPro" id="IPR011640">
    <property type="entry name" value="Fe2_transport_prot_B_C"/>
</dbReference>
<dbReference type="GO" id="GO:0005525">
    <property type="term" value="F:GTP binding"/>
    <property type="evidence" value="ECO:0007669"/>
    <property type="project" value="UniProtKB-KW"/>
</dbReference>
<sequence>MRDGLPAAAPARLLTPPCCDEGRGREVAGAPTVVLVGNPNVGKSTLFNALTGARQAVGNWPGKTVRVARGTWDAAPGPAVTLIDLPGTYSLEPRSPDEELTRDLLCGAERRPGLVVAVVDAANLARNLYLLAQVLEAGLPVVVALTMADVAASRGLRVDPGRLSAELGVPVVPVVPRRREGVDDLAAAVADALRDPVVPSPPPLGEQAEQAVAALLPACAATPWPPRLLATALLGGGADVPGVPEELRERAARQGELLLASGAADDEYGGVPALLAEGRYAWAHRVLSASAERRGAAPSWSDRADRVLTSRLFGVPAFLLAMWGVFAATTTFVAPVQDLLGRLFDGPLSGSARDLLAALGAPPWLTGLAVDGLIGGVGQLLTFVPLMLVMFVLLTLLEDSGYMARAAFVADRLMRLVGLPGRAFLPIIVGFGCNVPALSATRILGHPGQRLLLGLLMPYVSCTARLTVYVLLATVFFGRAGGTVVFGMYLLSVTLVVTMGLVLRRTLFRDLAQESLLLELPPYRMPSARVVAVRTWQKLSGFLRTAGTVIVGTVAAVWLLAAVPVGVEAEFGQAPVEHSALGAVSDALAPVFEPLGFGDWHAVAALSTGFVAKEAVVATMAQTYGSQEPKDSSRPGTLAPALRDTFEATSGGHPVAAVLAFMVFLLAYTPCMATLAAQWQEIGPRFTLIGLVTQLSVAWLLALAVFRVGRIFL</sequence>
<evidence type="ECO:0000313" key="18">
    <source>
        <dbReference type="EMBL" id="SEK65480.1"/>
    </source>
</evidence>
<keyword evidence="11 14" id="KW-0342">GTP-binding</keyword>
<feature type="binding site" evidence="15">
    <location>
        <position position="51"/>
    </location>
    <ligand>
        <name>Mg(2+)</name>
        <dbReference type="ChEBI" id="CHEBI:18420"/>
        <label>2</label>
    </ligand>
</feature>
<evidence type="ECO:0000256" key="12">
    <source>
        <dbReference type="ARBA" id="ARBA00023136"/>
    </source>
</evidence>
<feature type="transmembrane region" description="Helical" evidence="16">
    <location>
        <begin position="423"/>
        <end position="444"/>
    </location>
</feature>
<keyword evidence="5 16" id="KW-0410">Iron transport</keyword>
<evidence type="ECO:0000256" key="3">
    <source>
        <dbReference type="ARBA" id="ARBA00022448"/>
    </source>
</evidence>
<feature type="transmembrane region" description="Helical" evidence="16">
    <location>
        <begin position="542"/>
        <end position="561"/>
    </location>
</feature>
<evidence type="ECO:0000256" key="15">
    <source>
        <dbReference type="PIRSR" id="PIRSR603373-2"/>
    </source>
</evidence>
<feature type="transmembrane region" description="Helical" evidence="16">
    <location>
        <begin position="312"/>
        <end position="335"/>
    </location>
</feature>
<dbReference type="PANTHER" id="PTHR43185">
    <property type="entry name" value="FERROUS IRON TRANSPORT PROTEIN B"/>
    <property type="match status" value="1"/>
</dbReference>
<dbReference type="GO" id="GO:0046872">
    <property type="term" value="F:metal ion binding"/>
    <property type="evidence" value="ECO:0007669"/>
    <property type="project" value="UniProtKB-KW"/>
</dbReference>
<keyword evidence="12 16" id="KW-0472">Membrane</keyword>
<evidence type="ECO:0000256" key="7">
    <source>
        <dbReference type="ARBA" id="ARBA00022741"/>
    </source>
</evidence>
<dbReference type="SUPFAM" id="SSF52540">
    <property type="entry name" value="P-loop containing nucleoside triphosphate hydrolases"/>
    <property type="match status" value="1"/>
</dbReference>
<keyword evidence="15" id="KW-0479">Metal-binding</keyword>
<dbReference type="CDD" id="cd01879">
    <property type="entry name" value="FeoB"/>
    <property type="match status" value="1"/>
</dbReference>
<keyword evidence="4" id="KW-1003">Cell membrane</keyword>
<keyword evidence="15" id="KW-0460">Magnesium</keyword>
<keyword evidence="6 16" id="KW-0812">Transmembrane</keyword>
<feature type="domain" description="FeoB-type G" evidence="17">
    <location>
        <begin position="30"/>
        <end position="195"/>
    </location>
</feature>
<evidence type="ECO:0000256" key="2">
    <source>
        <dbReference type="ARBA" id="ARBA00004651"/>
    </source>
</evidence>
<dbReference type="InterPro" id="IPR030389">
    <property type="entry name" value="G_FEOB_dom"/>
</dbReference>
<evidence type="ECO:0000259" key="17">
    <source>
        <dbReference type="PROSITE" id="PS51711"/>
    </source>
</evidence>
<protein>
    <recommendedName>
        <fullName evidence="13 16">Ferrous iron transport protein B</fullName>
    </recommendedName>
</protein>
<evidence type="ECO:0000256" key="16">
    <source>
        <dbReference type="RuleBase" id="RU362098"/>
    </source>
</evidence>
<keyword evidence="10" id="KW-0406">Ion transport</keyword>
<evidence type="ECO:0000256" key="11">
    <source>
        <dbReference type="ARBA" id="ARBA00023134"/>
    </source>
</evidence>
<keyword evidence="7 14" id="KW-0547">Nucleotide-binding</keyword>
<comment type="subcellular location">
    <subcellularLocation>
        <location evidence="16">Cell inner membrane</location>
        <topology evidence="16">Multi-pass membrane protein</topology>
    </subcellularLocation>
    <subcellularLocation>
        <location evidence="2">Cell membrane</location>
        <topology evidence="2">Multi-pass membrane protein</topology>
    </subcellularLocation>
</comment>
<evidence type="ECO:0000256" key="5">
    <source>
        <dbReference type="ARBA" id="ARBA00022496"/>
    </source>
</evidence>
<comment type="similarity">
    <text evidence="16">Belongs to the TRAFAC class TrmE-Era-EngA-EngB-Septin-like GTPase superfamily. FeoB GTPase (TC 9.A.8) family.</text>
</comment>
<feature type="transmembrane region" description="Helical" evidence="16">
    <location>
        <begin position="451"/>
        <end position="477"/>
    </location>
</feature>
<dbReference type="Proteomes" id="UP000198953">
    <property type="component" value="Unassembled WGS sequence"/>
</dbReference>
<dbReference type="GO" id="GO:0005886">
    <property type="term" value="C:plasma membrane"/>
    <property type="evidence" value="ECO:0007669"/>
    <property type="project" value="UniProtKB-SubCell"/>
</dbReference>
<evidence type="ECO:0000256" key="13">
    <source>
        <dbReference type="NCBIfam" id="TIGR00437"/>
    </source>
</evidence>
<keyword evidence="9 16" id="KW-0408">Iron</keyword>
<feature type="transmembrane region" description="Helical" evidence="16">
    <location>
        <begin position="655"/>
        <end position="676"/>
    </location>
</feature>
<dbReference type="RefSeq" id="WP_091098509.1">
    <property type="nucleotide sequence ID" value="NZ_FOBF01000002.1"/>
</dbReference>
<dbReference type="InterPro" id="IPR011642">
    <property type="entry name" value="Gate_dom"/>
</dbReference>
<dbReference type="OrthoDB" id="9809127at2"/>
<feature type="binding site" evidence="14">
    <location>
        <begin position="84"/>
        <end position="87"/>
    </location>
    <ligand>
        <name>GTP</name>
        <dbReference type="ChEBI" id="CHEBI:37565"/>
        <label>1</label>
    </ligand>
</feature>
<evidence type="ECO:0000256" key="6">
    <source>
        <dbReference type="ARBA" id="ARBA00022692"/>
    </source>
</evidence>
<dbReference type="PANTHER" id="PTHR43185:SF1">
    <property type="entry name" value="FE(2+) TRANSPORTER FEOB"/>
    <property type="match status" value="1"/>
</dbReference>
<feature type="binding site" evidence="15">
    <location>
        <position position="48"/>
    </location>
    <ligand>
        <name>Mg(2+)</name>
        <dbReference type="ChEBI" id="CHEBI:18420"/>
        <label>2</label>
    </ligand>
</feature>
<dbReference type="Pfam" id="PF07670">
    <property type="entry name" value="Gate"/>
    <property type="match status" value="2"/>
</dbReference>
<feature type="binding site" evidence="15">
    <location>
        <position position="52"/>
    </location>
    <ligand>
        <name>Mg(2+)</name>
        <dbReference type="ChEBI" id="CHEBI:18420"/>
        <label>2</label>
    </ligand>
</feature>
<dbReference type="NCBIfam" id="TIGR00437">
    <property type="entry name" value="feoB"/>
    <property type="match status" value="1"/>
</dbReference>
<dbReference type="AlphaFoldDB" id="A0A1H7IV05"/>
<evidence type="ECO:0000313" key="19">
    <source>
        <dbReference type="Proteomes" id="UP000198953"/>
    </source>
</evidence>
<feature type="transmembrane region" description="Helical" evidence="16">
    <location>
        <begin position="380"/>
        <end position="397"/>
    </location>
</feature>
<name>A0A1H7IV05_9ACTN</name>
<dbReference type="EMBL" id="FOBF01000002">
    <property type="protein sequence ID" value="SEK65480.1"/>
    <property type="molecule type" value="Genomic_DNA"/>
</dbReference>
<dbReference type="InterPro" id="IPR003373">
    <property type="entry name" value="Fe2_transport_prot-B"/>
</dbReference>
<dbReference type="Gene3D" id="3.40.50.300">
    <property type="entry name" value="P-loop containing nucleotide triphosphate hydrolases"/>
    <property type="match status" value="1"/>
</dbReference>
<feature type="binding site" evidence="14">
    <location>
        <begin position="37"/>
        <end position="44"/>
    </location>
    <ligand>
        <name>GTP</name>
        <dbReference type="ChEBI" id="CHEBI:37565"/>
        <label>1</label>
    </ligand>
</feature>
<evidence type="ECO:0000256" key="8">
    <source>
        <dbReference type="ARBA" id="ARBA00022989"/>
    </source>
</evidence>
<keyword evidence="3 16" id="KW-0813">Transport</keyword>
<dbReference type="PROSITE" id="PS51711">
    <property type="entry name" value="G_FEOB"/>
    <property type="match status" value="1"/>
</dbReference>
<dbReference type="GO" id="GO:0015093">
    <property type="term" value="F:ferrous iron transmembrane transporter activity"/>
    <property type="evidence" value="ECO:0007669"/>
    <property type="project" value="UniProtKB-UniRule"/>
</dbReference>
<evidence type="ECO:0000256" key="10">
    <source>
        <dbReference type="ARBA" id="ARBA00023065"/>
    </source>
</evidence>
<dbReference type="Pfam" id="PF07664">
    <property type="entry name" value="FeoB_C"/>
    <property type="match status" value="1"/>
</dbReference>
<keyword evidence="8 16" id="KW-1133">Transmembrane helix</keyword>
<accession>A0A1H7IV05</accession>
<dbReference type="InterPro" id="IPR027417">
    <property type="entry name" value="P-loop_NTPase"/>
</dbReference>
<evidence type="ECO:0000256" key="14">
    <source>
        <dbReference type="PIRSR" id="PIRSR603373-1"/>
    </source>
</evidence>
<evidence type="ECO:0000256" key="9">
    <source>
        <dbReference type="ARBA" id="ARBA00023004"/>
    </source>
</evidence>
<comment type="function">
    <text evidence="1 16">Probable transporter of a GTP-driven Fe(2+) uptake system.</text>
</comment>
<proteinExistence type="inferred from homology"/>
<evidence type="ECO:0000256" key="1">
    <source>
        <dbReference type="ARBA" id="ARBA00003926"/>
    </source>
</evidence>
<organism evidence="18 19">
    <name type="scientific">Nonomuraea pusilla</name>
    <dbReference type="NCBI Taxonomy" id="46177"/>
    <lineage>
        <taxon>Bacteria</taxon>
        <taxon>Bacillati</taxon>
        <taxon>Actinomycetota</taxon>
        <taxon>Actinomycetes</taxon>
        <taxon>Streptosporangiales</taxon>
        <taxon>Streptosporangiaceae</taxon>
        <taxon>Nonomuraea</taxon>
    </lineage>
</organism>
<gene>
    <name evidence="18" type="ORF">SAMN05660976_00921</name>
</gene>
<feature type="transmembrane region" description="Helical" evidence="16">
    <location>
        <begin position="483"/>
        <end position="503"/>
    </location>
</feature>
<feature type="transmembrane region" description="Helical" evidence="16">
    <location>
        <begin position="688"/>
        <end position="708"/>
    </location>
</feature>
<evidence type="ECO:0000256" key="4">
    <source>
        <dbReference type="ARBA" id="ARBA00022475"/>
    </source>
</evidence>
<keyword evidence="19" id="KW-1185">Reference proteome</keyword>
<dbReference type="Pfam" id="PF02421">
    <property type="entry name" value="FeoB_N"/>
    <property type="match status" value="1"/>
</dbReference>
<dbReference type="STRING" id="46177.SAMN05660976_00921"/>